<evidence type="ECO:0000313" key="3">
    <source>
        <dbReference type="Proteomes" id="UP001501594"/>
    </source>
</evidence>
<reference evidence="3" key="1">
    <citation type="journal article" date="2019" name="Int. J. Syst. Evol. Microbiol.">
        <title>The Global Catalogue of Microorganisms (GCM) 10K type strain sequencing project: providing services to taxonomists for standard genome sequencing and annotation.</title>
        <authorList>
            <consortium name="The Broad Institute Genomics Platform"/>
            <consortium name="The Broad Institute Genome Sequencing Center for Infectious Disease"/>
            <person name="Wu L."/>
            <person name="Ma J."/>
        </authorList>
    </citation>
    <scope>NUCLEOTIDE SEQUENCE [LARGE SCALE GENOMIC DNA]</scope>
    <source>
        <strain evidence="3">JCM 17442</strain>
    </source>
</reference>
<evidence type="ECO:0000313" key="2">
    <source>
        <dbReference type="EMBL" id="GAA4267055.1"/>
    </source>
</evidence>
<keyword evidence="3" id="KW-1185">Reference proteome</keyword>
<keyword evidence="1" id="KW-0472">Membrane</keyword>
<keyword evidence="1" id="KW-1133">Transmembrane helix</keyword>
<dbReference type="RefSeq" id="WP_344796983.1">
    <property type="nucleotide sequence ID" value="NZ_BAABAU010000003.1"/>
</dbReference>
<sequence>MSAISQAFLRRPSSASEVAADVVRALTVVSVVVATVGWGAIEFAVFMLALLGTLVPRALGARGALDVATGVSCLVAAWSNVFHLYTRVIGWDKLVHGVLTGCLVALLVLIAQRIRFLPALDGHRAAHAASATLVGLGLGSLWEMGEWAGHTFIDPGIVVGYVDTVGDLAYDGLGGLVAGLALPFLLHRDGDDDRPVSAAVRESALSR</sequence>
<feature type="transmembrane region" description="Helical" evidence="1">
    <location>
        <begin position="94"/>
        <end position="111"/>
    </location>
</feature>
<evidence type="ECO:0008006" key="4">
    <source>
        <dbReference type="Google" id="ProtNLM"/>
    </source>
</evidence>
<keyword evidence="1" id="KW-0812">Transmembrane</keyword>
<name>A0ABP8E4S9_9MICO</name>
<dbReference type="Proteomes" id="UP001501594">
    <property type="component" value="Unassembled WGS sequence"/>
</dbReference>
<dbReference type="EMBL" id="BAABAU010000003">
    <property type="protein sequence ID" value="GAA4267055.1"/>
    <property type="molecule type" value="Genomic_DNA"/>
</dbReference>
<evidence type="ECO:0000256" key="1">
    <source>
        <dbReference type="SAM" id="Phobius"/>
    </source>
</evidence>
<protein>
    <recommendedName>
        <fullName evidence="4">Membrane protein DUF2238</fullName>
    </recommendedName>
</protein>
<comment type="caution">
    <text evidence="2">The sequence shown here is derived from an EMBL/GenBank/DDBJ whole genome shotgun (WGS) entry which is preliminary data.</text>
</comment>
<accession>A0ABP8E4S9</accession>
<proteinExistence type="predicted"/>
<feature type="transmembrane region" description="Helical" evidence="1">
    <location>
        <begin position="25"/>
        <end position="51"/>
    </location>
</feature>
<feature type="transmembrane region" description="Helical" evidence="1">
    <location>
        <begin position="63"/>
        <end position="82"/>
    </location>
</feature>
<gene>
    <name evidence="2" type="ORF">GCM10022256_26670</name>
</gene>
<organism evidence="2 3">
    <name type="scientific">Frondihabitans peucedani</name>
    <dbReference type="NCBI Taxonomy" id="598626"/>
    <lineage>
        <taxon>Bacteria</taxon>
        <taxon>Bacillati</taxon>
        <taxon>Actinomycetota</taxon>
        <taxon>Actinomycetes</taxon>
        <taxon>Micrococcales</taxon>
        <taxon>Microbacteriaceae</taxon>
        <taxon>Frondihabitans</taxon>
    </lineage>
</organism>
<dbReference type="InterPro" id="IPR014509">
    <property type="entry name" value="YjdF-like"/>
</dbReference>
<dbReference type="Pfam" id="PF09997">
    <property type="entry name" value="DUF2238"/>
    <property type="match status" value="1"/>
</dbReference>